<keyword evidence="2" id="KW-1185">Reference proteome</keyword>
<dbReference type="Proteomes" id="UP000295706">
    <property type="component" value="Unassembled WGS sequence"/>
</dbReference>
<sequence length="613" mass="67997">MESRLKKSVLGMFFKSIAPPTFRNFLPPIPALRFCWKSNIRSYILLPDVYSLFSIPMKSTFIFCLVYSIFSLANAQFAPLNKSSKTAVLAKASKPFAITRTSVPPKITRTNEAKSVDENGRYCTTALVSEEKGDFEKLVLGIQNDKIYPGAIYYDNALVEGTYNAPSDLIRRPYEIVTDMFSASTSGRRPVEPVQADRGSVYGGISNLMRRAQNVRNASNVFVDVKSLNSNEQLEFELGAGYEGSGVNLQASFSYFKQSQKNVFIAKLKQVYFSVTVNSNYPGRLLVTGAPSPNLMYLSKVNYGRVGYLIIESDQNSEAIRAALNFRYSGSGNSVNVDARVAYEKTLATMRVQGYFLGGDANNSVQITSPNQLGEFNSYVRNGLRLDPNVAPTPISFEMKFLNDDATAGIRATTTYTERQCEPGKGIKIKLHNVAIEDIHGGDCSYAWGTAQVEVWETDAQRRLVRTVNPAPDLAGNMFWNQPDGRNPLRAVVNFATVRGQGSVESGLLNAIGTERTYFLDPKVVADGRVLIKISLNVNTNHKDNDFAALGYHGMNRVETRDYWLKDVVKTSEEVARGSSGTYKYGTLQVGKFCSNTDRQHCFYGLFSITNTN</sequence>
<evidence type="ECO:0000313" key="2">
    <source>
        <dbReference type="Proteomes" id="UP000295706"/>
    </source>
</evidence>
<dbReference type="Gene3D" id="3.90.840.10">
    <property type="entry name" value="Thiol-activated cytolysin superfamily/Thiol-activated cytolysin, alpha-beta domain"/>
    <property type="match status" value="1"/>
</dbReference>
<evidence type="ECO:0000313" key="1">
    <source>
        <dbReference type="EMBL" id="TDB59127.1"/>
    </source>
</evidence>
<dbReference type="SUPFAM" id="SSF56978">
    <property type="entry name" value="Perfringolysin"/>
    <property type="match status" value="1"/>
</dbReference>
<organism evidence="1 2">
    <name type="scientific">Arundinibacter roseus</name>
    <dbReference type="NCBI Taxonomy" id="2070510"/>
    <lineage>
        <taxon>Bacteria</taxon>
        <taxon>Pseudomonadati</taxon>
        <taxon>Bacteroidota</taxon>
        <taxon>Cytophagia</taxon>
        <taxon>Cytophagales</taxon>
        <taxon>Spirosomataceae</taxon>
        <taxon>Arundinibacter</taxon>
    </lineage>
</organism>
<gene>
    <name evidence="1" type="ORF">EZE20_22620</name>
</gene>
<comment type="caution">
    <text evidence="1">The sequence shown here is derived from an EMBL/GenBank/DDBJ whole genome shotgun (WGS) entry which is preliminary data.</text>
</comment>
<dbReference type="InterPro" id="IPR001869">
    <property type="entry name" value="Thiol_cytolysin"/>
</dbReference>
<dbReference type="InterPro" id="IPR036359">
    <property type="entry name" value="Thiol_cytolysin_sf"/>
</dbReference>
<dbReference type="Gene3D" id="3.40.30.40">
    <property type="entry name" value="Perfringolysin"/>
    <property type="match status" value="1"/>
</dbReference>
<name>A0A4R4JWC6_9BACT</name>
<dbReference type="OrthoDB" id="662759at2"/>
<dbReference type="Gene3D" id="3.30.1040.20">
    <property type="match status" value="1"/>
</dbReference>
<reference evidence="1 2" key="1">
    <citation type="submission" date="2019-02" db="EMBL/GenBank/DDBJ databases">
        <title>Arundinibacter roseus gen. nov., sp. nov., a new member of the family Cytophagaceae.</title>
        <authorList>
            <person name="Szuroczki S."/>
            <person name="Khayer B."/>
            <person name="Sproer C."/>
            <person name="Toumi M."/>
            <person name="Szabo A."/>
            <person name="Felfoldi T."/>
            <person name="Schumann P."/>
            <person name="Toth E."/>
        </authorList>
    </citation>
    <scope>NUCLEOTIDE SEQUENCE [LARGE SCALE GENOMIC DNA]</scope>
    <source>
        <strain evidence="1 2">DMA-k-7a</strain>
    </source>
</reference>
<protein>
    <recommendedName>
        <fullName evidence="3">Thiol-activated cytolysin</fullName>
    </recommendedName>
</protein>
<dbReference type="EMBL" id="SMJU01000021">
    <property type="protein sequence ID" value="TDB59127.1"/>
    <property type="molecule type" value="Genomic_DNA"/>
</dbReference>
<dbReference type="Pfam" id="PF01289">
    <property type="entry name" value="Thiol_cytolysin"/>
    <property type="match status" value="1"/>
</dbReference>
<evidence type="ECO:0008006" key="3">
    <source>
        <dbReference type="Google" id="ProtNLM"/>
    </source>
</evidence>
<dbReference type="GO" id="GO:0015485">
    <property type="term" value="F:cholesterol binding"/>
    <property type="evidence" value="ECO:0007669"/>
    <property type="project" value="InterPro"/>
</dbReference>
<accession>A0A4R4JWC6</accession>
<proteinExistence type="predicted"/>
<dbReference type="AlphaFoldDB" id="A0A4R4JWC6"/>
<dbReference type="InterPro" id="IPR036363">
    <property type="entry name" value="Thiol_cytolysin_ab_sf"/>
</dbReference>